<dbReference type="AlphaFoldDB" id="A8SFJ4"/>
<dbReference type="Proteomes" id="UP000005945">
    <property type="component" value="Unassembled WGS sequence"/>
</dbReference>
<name>A8SFJ4_9FIRM</name>
<evidence type="ECO:0000313" key="3">
    <source>
        <dbReference type="Proteomes" id="UP000005945"/>
    </source>
</evidence>
<dbReference type="GO" id="GO:0016747">
    <property type="term" value="F:acyltransferase activity, transferring groups other than amino-acyl groups"/>
    <property type="evidence" value="ECO:0007669"/>
    <property type="project" value="InterPro"/>
</dbReference>
<gene>
    <name evidence="2" type="ORF">FAEPRAM212_02769</name>
</gene>
<protein>
    <recommendedName>
        <fullName evidence="1">N-acetyltransferase domain-containing protein</fullName>
    </recommendedName>
</protein>
<dbReference type="InterPro" id="IPR016181">
    <property type="entry name" value="Acyl_CoA_acyltransferase"/>
</dbReference>
<dbReference type="Gene3D" id="3.40.630.30">
    <property type="match status" value="1"/>
</dbReference>
<dbReference type="Pfam" id="PF13302">
    <property type="entry name" value="Acetyltransf_3"/>
    <property type="match status" value="1"/>
</dbReference>
<dbReference type="SUPFAM" id="SSF55729">
    <property type="entry name" value="Acyl-CoA N-acyltransferases (Nat)"/>
    <property type="match status" value="1"/>
</dbReference>
<organism evidence="2 3">
    <name type="scientific">Faecalibacterium prausnitzii M21/2</name>
    <dbReference type="NCBI Taxonomy" id="411485"/>
    <lineage>
        <taxon>Bacteria</taxon>
        <taxon>Bacillati</taxon>
        <taxon>Bacillota</taxon>
        <taxon>Clostridia</taxon>
        <taxon>Eubacteriales</taxon>
        <taxon>Oscillospiraceae</taxon>
        <taxon>Faecalibacterium</taxon>
    </lineage>
</organism>
<proteinExistence type="predicted"/>
<dbReference type="EMBL" id="ABED02000029">
    <property type="protein sequence ID" value="EDP19986.1"/>
    <property type="molecule type" value="Genomic_DNA"/>
</dbReference>
<feature type="domain" description="N-acetyltransferase" evidence="1">
    <location>
        <begin position="42"/>
        <end position="205"/>
    </location>
</feature>
<evidence type="ECO:0000259" key="1">
    <source>
        <dbReference type="PROSITE" id="PS51186"/>
    </source>
</evidence>
<sequence length="205" mass="22843">MTFRKASFILESAEKYDFILEGIVQMDYFLQKVGGRPARQAVTLRRCTPAEAPAVFALQNEVRAAMPHPEQFVPDTLENITGYLRTGVCIGAWQQGRLGAYLILRLCGQSSENYAAFLGVPQSQWQHWANADSAVVHPDWRGNGLQRAMLEAALPLLPPQIAHLGATVSPDNSYSLHNAQASGFVIRCSREMYGGYDRYLLEKQL</sequence>
<reference evidence="2 3" key="1">
    <citation type="submission" date="2007-09" db="EMBL/GenBank/DDBJ databases">
        <title>Draft genome sequence of Faecalibacterium prausnitzii M21/2.</title>
        <authorList>
            <person name="Sudarsanam P."/>
            <person name="Ley R."/>
            <person name="Guruge J."/>
            <person name="Turnbaugh P.J."/>
            <person name="Mahowald M."/>
            <person name="Liep D."/>
            <person name="Gordon J."/>
        </authorList>
    </citation>
    <scope>NUCLEOTIDE SEQUENCE [LARGE SCALE GENOMIC DNA]</scope>
    <source>
        <strain evidence="2 3">M21/2</strain>
    </source>
</reference>
<dbReference type="InterPro" id="IPR000182">
    <property type="entry name" value="GNAT_dom"/>
</dbReference>
<dbReference type="HOGENOM" id="CLU_103748_1_0_9"/>
<accession>A8SFJ4</accession>
<comment type="caution">
    <text evidence="2">The sequence shown here is derived from an EMBL/GenBank/DDBJ whole genome shotgun (WGS) entry which is preliminary data.</text>
</comment>
<dbReference type="PROSITE" id="PS51186">
    <property type="entry name" value="GNAT"/>
    <property type="match status" value="1"/>
</dbReference>
<evidence type="ECO:0000313" key="2">
    <source>
        <dbReference type="EMBL" id="EDP19986.1"/>
    </source>
</evidence>
<reference evidence="2 3" key="2">
    <citation type="submission" date="2007-09" db="EMBL/GenBank/DDBJ databases">
        <authorList>
            <person name="Fulton L."/>
            <person name="Clifton S."/>
            <person name="Fulton B."/>
            <person name="Xu J."/>
            <person name="Minx P."/>
            <person name="Pepin K.H."/>
            <person name="Johnson M."/>
            <person name="Thiruvilangam P."/>
            <person name="Bhonagiri V."/>
            <person name="Nash W.E."/>
            <person name="Mardis E.R."/>
            <person name="Wilson R.K."/>
        </authorList>
    </citation>
    <scope>NUCLEOTIDE SEQUENCE [LARGE SCALE GENOMIC DNA]</scope>
    <source>
        <strain evidence="2 3">M21/2</strain>
    </source>
</reference>